<organism evidence="12">
    <name type="scientific">Higrevirus waimanalo</name>
    <dbReference type="NCBI Taxonomy" id="3047949"/>
    <lineage>
        <taxon>Viruses</taxon>
        <taxon>Riboviria</taxon>
        <taxon>Orthornavirae</taxon>
        <taxon>Kitrinoviricota</taxon>
        <taxon>Alsuviricetes</taxon>
        <taxon>Martellivirales</taxon>
        <taxon>Kitaviridae</taxon>
        <taxon>Higrevirus</taxon>
    </lineage>
</organism>
<dbReference type="Pfam" id="PF01443">
    <property type="entry name" value="Viral_helicase1"/>
    <property type="match status" value="1"/>
</dbReference>
<dbReference type="PROSITE" id="PS51657">
    <property type="entry name" value="PSRV_HELICASE"/>
    <property type="match status" value="1"/>
</dbReference>
<dbReference type="SUPFAM" id="SSF56672">
    <property type="entry name" value="DNA/RNA polymerases"/>
    <property type="match status" value="1"/>
</dbReference>
<evidence type="ECO:0000259" key="11">
    <source>
        <dbReference type="PROSITE" id="PS51743"/>
    </source>
</evidence>
<feature type="domain" description="Alphavirus-like MT" evidence="11">
    <location>
        <begin position="158"/>
        <end position="369"/>
    </location>
</feature>
<dbReference type="GO" id="GO:0006396">
    <property type="term" value="P:RNA processing"/>
    <property type="evidence" value="ECO:0007669"/>
    <property type="project" value="InterPro"/>
</dbReference>
<evidence type="ECO:0000256" key="3">
    <source>
        <dbReference type="ARBA" id="ARBA00022695"/>
    </source>
</evidence>
<keyword evidence="4" id="KW-0547">Nucleotide-binding</keyword>
<dbReference type="InterPro" id="IPR002588">
    <property type="entry name" value="Alphavirus-like_MT_dom"/>
</dbReference>
<dbReference type="GO" id="GO:0006351">
    <property type="term" value="P:DNA-templated transcription"/>
    <property type="evidence" value="ECO:0007669"/>
    <property type="project" value="InterPro"/>
</dbReference>
<proteinExistence type="predicted"/>
<dbReference type="PROSITE" id="PS50507">
    <property type="entry name" value="RDRP_SSRNA_POS"/>
    <property type="match status" value="1"/>
</dbReference>
<dbReference type="InterPro" id="IPR027417">
    <property type="entry name" value="P-loop_NTPase"/>
</dbReference>
<evidence type="ECO:0000256" key="2">
    <source>
        <dbReference type="ARBA" id="ARBA00022679"/>
    </source>
</evidence>
<dbReference type="GO" id="GO:0003968">
    <property type="term" value="F:RNA-directed RNA polymerase activity"/>
    <property type="evidence" value="ECO:0007669"/>
    <property type="project" value="UniProtKB-KW"/>
</dbReference>
<comment type="catalytic activity">
    <reaction evidence="8">
        <text>ATP + H2O = ADP + phosphate + H(+)</text>
        <dbReference type="Rhea" id="RHEA:13065"/>
        <dbReference type="ChEBI" id="CHEBI:15377"/>
        <dbReference type="ChEBI" id="CHEBI:15378"/>
        <dbReference type="ChEBI" id="CHEBI:30616"/>
        <dbReference type="ChEBI" id="CHEBI:43474"/>
        <dbReference type="ChEBI" id="CHEBI:456216"/>
        <dbReference type="EC" id="3.6.4.13"/>
    </reaction>
</comment>
<protein>
    <submittedName>
        <fullName evidence="12">RNA-dependent RNA polymerase</fullName>
    </submittedName>
</protein>
<gene>
    <name evidence="12" type="primary">RdRp</name>
</gene>
<dbReference type="GO" id="GO:0003724">
    <property type="term" value="F:RNA helicase activity"/>
    <property type="evidence" value="ECO:0007669"/>
    <property type="project" value="UniProtKB-EC"/>
</dbReference>
<feature type="domain" description="(+)RNA virus helicase C-terminal" evidence="10">
    <location>
        <begin position="1650"/>
        <end position="1989"/>
    </location>
</feature>
<dbReference type="GO" id="GO:0005524">
    <property type="term" value="F:ATP binding"/>
    <property type="evidence" value="ECO:0007669"/>
    <property type="project" value="UniProtKB-KW"/>
</dbReference>
<dbReference type="SUPFAM" id="SSF52540">
    <property type="entry name" value="P-loop containing nucleoside triphosphate hydrolases"/>
    <property type="match status" value="1"/>
</dbReference>
<dbReference type="Pfam" id="PF01660">
    <property type="entry name" value="Vmethyltransf"/>
    <property type="match status" value="1"/>
</dbReference>
<dbReference type="InterPro" id="IPR001788">
    <property type="entry name" value="RNA-dep_RNA_pol_alsuvir"/>
</dbReference>
<dbReference type="Gene3D" id="3.40.50.300">
    <property type="entry name" value="P-loop containing nucleotide triphosphate hydrolases"/>
    <property type="match status" value="2"/>
</dbReference>
<dbReference type="InterPro" id="IPR043502">
    <property type="entry name" value="DNA/RNA_pol_sf"/>
</dbReference>
<dbReference type="GO" id="GO:0003723">
    <property type="term" value="F:RNA binding"/>
    <property type="evidence" value="ECO:0007669"/>
    <property type="project" value="InterPro"/>
</dbReference>
<feature type="domain" description="RdRp catalytic" evidence="9">
    <location>
        <begin position="2398"/>
        <end position="2511"/>
    </location>
</feature>
<name>A0AA51NHZ7_9VIRU</name>
<evidence type="ECO:0000256" key="8">
    <source>
        <dbReference type="ARBA" id="ARBA00047984"/>
    </source>
</evidence>
<reference evidence="12" key="1">
    <citation type="submission" date="2023-06" db="EMBL/GenBank/DDBJ databases">
        <title>First detection of hibiscus green spot virus 2 in mainland America.</title>
        <authorList>
            <person name="Ramos-Gonzalez P.L."/>
            <person name="Rodrigues M."/>
            <person name="Chabi-Jesus C."/>
            <person name="Harakava R."/>
            <person name="Jesus Barbosa C."/>
            <person name="Costa H."/>
        </authorList>
    </citation>
    <scope>NUCLEOTIDE SEQUENCE</scope>
    <source>
        <strain evidence="12">DMs01</strain>
    </source>
</reference>
<dbReference type="GO" id="GO:0016787">
    <property type="term" value="F:hydrolase activity"/>
    <property type="evidence" value="ECO:0007669"/>
    <property type="project" value="UniProtKB-KW"/>
</dbReference>
<evidence type="ECO:0000259" key="9">
    <source>
        <dbReference type="PROSITE" id="PS50507"/>
    </source>
</evidence>
<dbReference type="Gene3D" id="3.90.70.80">
    <property type="match status" value="1"/>
</dbReference>
<evidence type="ECO:0000256" key="5">
    <source>
        <dbReference type="ARBA" id="ARBA00022801"/>
    </source>
</evidence>
<keyword evidence="7" id="KW-0693">Viral RNA replication</keyword>
<keyword evidence="2" id="KW-0808">Transferase</keyword>
<keyword evidence="3" id="KW-0548">Nucleotidyltransferase</keyword>
<dbReference type="CDD" id="cd23254">
    <property type="entry name" value="Kitaviridae_RdRp"/>
    <property type="match status" value="1"/>
</dbReference>
<accession>A0AA51NHZ7</accession>
<dbReference type="GO" id="GO:0039694">
    <property type="term" value="P:viral RNA genome replication"/>
    <property type="evidence" value="ECO:0007669"/>
    <property type="project" value="InterPro"/>
</dbReference>
<evidence type="ECO:0000256" key="7">
    <source>
        <dbReference type="ARBA" id="ARBA00022953"/>
    </source>
</evidence>
<keyword evidence="5" id="KW-0378">Hydrolase</keyword>
<keyword evidence="6" id="KW-0067">ATP-binding</keyword>
<dbReference type="GO" id="GO:0016556">
    <property type="term" value="P:mRNA modification"/>
    <property type="evidence" value="ECO:0007669"/>
    <property type="project" value="InterPro"/>
</dbReference>
<dbReference type="Gene3D" id="3.40.50.150">
    <property type="entry name" value="Vaccinia Virus protein VP39"/>
    <property type="match status" value="1"/>
</dbReference>
<dbReference type="CDD" id="cd22744">
    <property type="entry name" value="OTU"/>
    <property type="match status" value="1"/>
</dbReference>
<dbReference type="PROSITE" id="PS51743">
    <property type="entry name" value="ALPHAVIRUS_MT"/>
    <property type="match status" value="1"/>
</dbReference>
<dbReference type="InterPro" id="IPR027351">
    <property type="entry name" value="(+)RNA_virus_helicase_core_dom"/>
</dbReference>
<dbReference type="InterPro" id="IPR007094">
    <property type="entry name" value="RNA-dir_pol_PSvirus"/>
</dbReference>
<evidence type="ECO:0000256" key="6">
    <source>
        <dbReference type="ARBA" id="ARBA00022840"/>
    </source>
</evidence>
<keyword evidence="1 12" id="KW-0696">RNA-directed RNA polymerase</keyword>
<evidence type="ECO:0000259" key="10">
    <source>
        <dbReference type="PROSITE" id="PS51657"/>
    </source>
</evidence>
<dbReference type="InterPro" id="IPR029063">
    <property type="entry name" value="SAM-dependent_MTases_sf"/>
</dbReference>
<dbReference type="Pfam" id="PF00978">
    <property type="entry name" value="RdRP_2"/>
    <property type="match status" value="1"/>
</dbReference>
<evidence type="ECO:0000313" key="12">
    <source>
        <dbReference type="EMBL" id="WMQ58794.1"/>
    </source>
</evidence>
<dbReference type="GO" id="GO:0008174">
    <property type="term" value="F:mRNA methyltransferase activity"/>
    <property type="evidence" value="ECO:0007669"/>
    <property type="project" value="UniProtKB-UniRule"/>
</dbReference>
<evidence type="ECO:0000256" key="1">
    <source>
        <dbReference type="ARBA" id="ARBA00022484"/>
    </source>
</evidence>
<sequence>MESFVLHKDSNKLRGKARAEYLKSGIRYLGRDKSGKKIFHRVSHTKYDIDHAGGDYSGSSFSGKSEDSATPGDAMAQSMWINMEGYSQEAKENIRRAADAAITHRNPLFESNAQAVFNSGIETVLQEKLKKRPIVLPHRVPSKVQQDLVCKFVGMNMKFTSVLDHNHAVAAVLRVILQYYMLAELGYEKYDEMPSGYDSIVKDVGGNVLFHIKQEHIGVHSCFCDLGGRDCSRQAALNNYIRYHKCPSSPLHKHMCDSIQAGSTNVFCRSRGEVCHVRAPFMVFNHSAYDMTPEAIVDCMIAADSVKALISLHYNEDMFRGATSGKCEALDSEWHITKVNGRLYYNQVFRGCVQAYYTHDLAIYLSKFTTKAVLGGDNRAYIFEVKDVFMNTAIIEVNRLESNCLKGGRIHFPLPRTVPDDVHVLYTYDFMPGMVQQFLGAFTAATKWCLKPKRIEVSSVLFDQVMRYIATIDSAKFTITTVTKAVVALMSRRNIGGTYITGTSDSVRIAPKDMFSFCVTCYLIGYEWKYNATQCFTAVKGDIDWFRKRSASSGIVRCFSKLCDKLASKVFGDGCASKTGKHVWNVGDLDKLTADEEVERRRLVGDSFGLLTKEDDLTLGEKIRSCFSYQVKVHRKFPIEVVTRDDTMFMTVEIPDMLLPDKPVMRGEVLTRDLMISADNLEDDSVYEDVGDSVYEKIDRPPSCCKLKCRVQSVAADGNCVFGAMVRVGVYPGCTVDGIKVRLRDSAHYGAVLDSIPEAESRSKEAFQRALCKDRAWATEHVLGLASLVFDIQFCIHRFDESNGFVSVTLLGRASASRKVHLKFFDGHFEVLIVKDAIGLAELIDPIVDGVYFGEKELLRFVGSCKLLDADRHSVNSLYGTSPGIYKSFSACGKAELLYAISERYGVTDYRKALIIDPHEDDPLVALRAVNVNMPIVVIHALSRVLTKSHKRSSVVRLDTPIGHAECDMLAVVQQVFKTCKVGLCDFVYGDMARVPSFYPYREYKRVVTTADERANKALLAWSIVTKSGFVVFRFLGMEHMRPVIAMLYGLFANVCFFKPNVVDGTDCECFLVCSGKVDEPETQPDSVADSVLHTYYCAMQEAYAAVMSGVGLVEIDKKSVESALSMNTLLGGGAILPTMSVVRNRVSGAASSSGFAPLLARLKAWVHESVLRVDYVRSNEAVVVNHSGGLRPKYYLDFEMDSKGCCYCDTCYSRGYEEFAESIDIDLVYDGRGVCVVAGSASNRGYSLAQLKSVSVGTRDFSRVTYIWDGQCGDTGSFSADLLLFLQSYPTAVNEMLFVSPVLCDKGVLKSVLSLSYLFDTVNIKVVGTSHPSLMLLFRGKDVHFPKLHLGVGTVLKCSGADVDVSVLERLFPKVNATGCEIQESVRIHSKSKNPRVRKAVEAHKKKVAATGVADVPMYPDSKLYVPERIRGKATLSRIADELKPEIEDNPIVGAVGVVEDDPIGKVDVSVRSVSTYDSMVTAPSIAGRNGLRDVVSVVKNELDRFAALDEAASYHAEMVSHDVSSLRGAADYIKNRFPRSRTAPTGAQWAKTKMPESVLNIYLKFNDKVGLIDATGKILKHSEPRVAFEDISKVFDLAYEATVPLGGRDSAINDLGFMHDRKDFQGCVGYYALFTSVTAHDQEPVLHQNSRALRLDRNVRGFLGDLKVEILDAAPGAGKTKYLVDNFTLRDMVVTSTKENRDEFRERLKKRLSETGVLFDPSEVDARVRTLNGFLIDYGSKRKYKGANLISNDSYCFIDEANMYHAGDVFSVAFLYKVPVLHCVGDRRQIPFISRLPRVVTCHQIHKYCDVTLKPFNRSFRSPVDIVARIQRFYPHMPIIEAHNEIGLYEPSAKVISVGPDVAYTKDFIATFFGHDKAGKHNTSLLFFVKEDLFRFVERNPEYASLCCTVHQKQGCESDYIIVFRLSFPDKSTYNDESQVVVALTRHRKGLVYATAGPDDRMKSVIENAPTLAEVKQHLPEDIRNKLAGGRQYSRDVYYKSVPSVSLMKGKSFFSIGTKKVLNVRNKWKYDIRLSPGFRTEEVLSAVTENKEQIDRAGHLVLDAAILRRLDQQVLKPQIRRICDVLVYASGDSGELDSTIFRIMERDGCEHTPDPELSGDLKFVCDDEEYVLGEDVLEEQVEVEELDNMPVDVGDYVGHLQSAIGSCFPSCTYHLNQLDSFITYKFDLDLKLEDMSLQDIRFVSPDRKYECMVPVLSHSGPTFRTACLVESLIAVGKRNRNVPKLDAECSPYIMADMLFDRFIDVYYRAEGFVPVHRGPKDVAEWCDDQENLVPDRVVGECSLYLQDLSVYNFITKGNPKVNLTDRSCEEFTAPQTVLFQGKDVNSMYCVIFRRIKKSLLKMLGISGKYFIYTDMDAIDFAAMLTKKVPPHMVKYSRALEIDISKYDKSQGLIALLFECKIMRWFGVEEHLVQLWFDMHMCSRVDDRHTSLKFEVRLQRRSGDAATLLGNTMFLMAVIAYHYKVEEMDLCAFAGDDSLLIGANHLLDTDATEFTDLFNLEVKFFRYEYYHFCSKFLIPVGDRWYFVPDPVKLLVKLARCDLRNRVHIEQYRVSYMDSVQFFCNDEVLLVLEKAVHERYVPSMCCRDWIKLLYYVAADPEMFDSLFEDPEGEPFPSGGMLPRDR</sequence>
<dbReference type="EMBL" id="OR161045">
    <property type="protein sequence ID" value="WMQ58794.1"/>
    <property type="molecule type" value="Genomic_RNA"/>
</dbReference>
<evidence type="ECO:0000256" key="4">
    <source>
        <dbReference type="ARBA" id="ARBA00022741"/>
    </source>
</evidence>